<dbReference type="EMBL" id="CP029693">
    <property type="protein sequence ID" value="AWY39878.1"/>
    <property type="molecule type" value="Genomic_DNA"/>
</dbReference>
<dbReference type="SUPFAM" id="SSF53850">
    <property type="entry name" value="Periplasmic binding protein-like II"/>
    <property type="match status" value="1"/>
</dbReference>
<dbReference type="InterPro" id="IPR036390">
    <property type="entry name" value="WH_DNA-bd_sf"/>
</dbReference>
<dbReference type="RefSeq" id="WP_110963648.1">
    <property type="nucleotide sequence ID" value="NZ_CP029693.1"/>
</dbReference>
<evidence type="ECO:0000256" key="1">
    <source>
        <dbReference type="ARBA" id="ARBA00009437"/>
    </source>
</evidence>
<dbReference type="Gene3D" id="3.40.190.10">
    <property type="entry name" value="Periplasmic binding protein-like II"/>
    <property type="match status" value="2"/>
</dbReference>
<dbReference type="PANTHER" id="PTHR30537:SF74">
    <property type="entry name" value="HTH-TYPE TRANSCRIPTIONAL REGULATOR TRPI"/>
    <property type="match status" value="1"/>
</dbReference>
<dbReference type="OrthoDB" id="5526340at2"/>
<dbReference type="Proteomes" id="UP000250299">
    <property type="component" value="Chromosome"/>
</dbReference>
<comment type="similarity">
    <text evidence="1">Belongs to the LysR transcriptional regulatory family.</text>
</comment>
<evidence type="ECO:0000259" key="5">
    <source>
        <dbReference type="PROSITE" id="PS50931"/>
    </source>
</evidence>
<keyword evidence="3" id="KW-0238">DNA-binding</keyword>
<dbReference type="FunFam" id="3.40.190.10:FF:000017">
    <property type="entry name" value="Glycine cleavage system transcriptional activator"/>
    <property type="match status" value="1"/>
</dbReference>
<dbReference type="Pfam" id="PF03466">
    <property type="entry name" value="LysR_substrate"/>
    <property type="match status" value="1"/>
</dbReference>
<name>A0A2Z4RHX9_PSEPU</name>
<evidence type="ECO:0000313" key="6">
    <source>
        <dbReference type="EMBL" id="AWY39878.1"/>
    </source>
</evidence>
<dbReference type="GO" id="GO:0006351">
    <property type="term" value="P:DNA-templated transcription"/>
    <property type="evidence" value="ECO:0007669"/>
    <property type="project" value="TreeGrafter"/>
</dbReference>
<dbReference type="InterPro" id="IPR005119">
    <property type="entry name" value="LysR_subst-bd"/>
</dbReference>
<reference evidence="6 7" key="1">
    <citation type="submission" date="2018-05" db="EMBL/GenBank/DDBJ databases">
        <title>Whole genome sequence of Pseudomonas putida JBC17.</title>
        <authorList>
            <person name="Lee Y.H."/>
            <person name="David K."/>
        </authorList>
    </citation>
    <scope>NUCLEOTIDE SEQUENCE [LARGE SCALE GENOMIC DNA]</scope>
    <source>
        <strain evidence="6 7">JBC17</strain>
    </source>
</reference>
<dbReference type="PANTHER" id="PTHR30537">
    <property type="entry name" value="HTH-TYPE TRANSCRIPTIONAL REGULATOR"/>
    <property type="match status" value="1"/>
</dbReference>
<feature type="domain" description="HTH lysR-type" evidence="5">
    <location>
        <begin position="4"/>
        <end position="61"/>
    </location>
</feature>
<dbReference type="InterPro" id="IPR036388">
    <property type="entry name" value="WH-like_DNA-bd_sf"/>
</dbReference>
<dbReference type="PROSITE" id="PS50931">
    <property type="entry name" value="HTH_LYSR"/>
    <property type="match status" value="1"/>
</dbReference>
<dbReference type="InterPro" id="IPR058163">
    <property type="entry name" value="LysR-type_TF_proteobact-type"/>
</dbReference>
<sequence>MSLPPLHSFKVFECVARLGNISAAADELHVTSGAVSQQLKILQASLGVELLVKQGRQLVLTTSGRVLQKHVASAIKEIGGAVSVLRNATIKPDEVKQLVLSIPGAYGLSWLATRLFKFMEENVHIKLTVITEAGFGMIDWRRADVAVAYGTPPDSGYWWRLLHGIRMTPVCSPQLLRGDRALRHFSDLTHHRLLHEDDGRQWRRWLTEAGCQDREYSDVHFEDFGMVLEAAKDGFGVALSDEVVSARDLDEGRLVQPFSLSVPALHNYYCVCSESNRSRPEVLELIEWLAATT</sequence>
<dbReference type="SUPFAM" id="SSF46785">
    <property type="entry name" value="Winged helix' DNA-binding domain"/>
    <property type="match status" value="1"/>
</dbReference>
<dbReference type="GO" id="GO:0043565">
    <property type="term" value="F:sequence-specific DNA binding"/>
    <property type="evidence" value="ECO:0007669"/>
    <property type="project" value="TreeGrafter"/>
</dbReference>
<gene>
    <name evidence="6" type="ORF">DKY63_08175</name>
</gene>
<protein>
    <submittedName>
        <fullName evidence="6">LysR family transcriptional regulator</fullName>
    </submittedName>
</protein>
<dbReference type="Gene3D" id="1.10.10.10">
    <property type="entry name" value="Winged helix-like DNA-binding domain superfamily/Winged helix DNA-binding domain"/>
    <property type="match status" value="1"/>
</dbReference>
<proteinExistence type="inferred from homology"/>
<accession>A0A2Z4RHX9</accession>
<evidence type="ECO:0000256" key="3">
    <source>
        <dbReference type="ARBA" id="ARBA00023125"/>
    </source>
</evidence>
<organism evidence="6 7">
    <name type="scientific">Pseudomonas putida</name>
    <name type="common">Arthrobacter siderocapsulatus</name>
    <dbReference type="NCBI Taxonomy" id="303"/>
    <lineage>
        <taxon>Bacteria</taxon>
        <taxon>Pseudomonadati</taxon>
        <taxon>Pseudomonadota</taxon>
        <taxon>Gammaproteobacteria</taxon>
        <taxon>Pseudomonadales</taxon>
        <taxon>Pseudomonadaceae</taxon>
        <taxon>Pseudomonas</taxon>
    </lineage>
</organism>
<dbReference type="GO" id="GO:0003700">
    <property type="term" value="F:DNA-binding transcription factor activity"/>
    <property type="evidence" value="ECO:0007669"/>
    <property type="project" value="InterPro"/>
</dbReference>
<dbReference type="InterPro" id="IPR000847">
    <property type="entry name" value="LysR_HTH_N"/>
</dbReference>
<evidence type="ECO:0000256" key="4">
    <source>
        <dbReference type="ARBA" id="ARBA00023163"/>
    </source>
</evidence>
<evidence type="ECO:0000313" key="7">
    <source>
        <dbReference type="Proteomes" id="UP000250299"/>
    </source>
</evidence>
<keyword evidence="2" id="KW-0805">Transcription regulation</keyword>
<dbReference type="Pfam" id="PF00126">
    <property type="entry name" value="HTH_1"/>
    <property type="match status" value="1"/>
</dbReference>
<dbReference type="AlphaFoldDB" id="A0A2Z4RHX9"/>
<keyword evidence="4" id="KW-0804">Transcription</keyword>
<evidence type="ECO:0000256" key="2">
    <source>
        <dbReference type="ARBA" id="ARBA00023015"/>
    </source>
</evidence>